<name>A0A1Y0ERE9_9BURK</name>
<dbReference type="EMBL" id="CP021455">
    <property type="protein sequence ID" value="ARU06000.1"/>
    <property type="molecule type" value="Genomic_DNA"/>
</dbReference>
<gene>
    <name evidence="2" type="ORF">CCO03_16180</name>
</gene>
<evidence type="ECO:0000313" key="2">
    <source>
        <dbReference type="EMBL" id="ARU06000.1"/>
    </source>
</evidence>
<dbReference type="PANTHER" id="PTHR39555:SF1">
    <property type="entry name" value="TYPE IV PILUS INNER MEMBRANE COMPONENT PILO"/>
    <property type="match status" value="1"/>
</dbReference>
<dbReference type="GO" id="GO:0043107">
    <property type="term" value="P:type IV pilus-dependent motility"/>
    <property type="evidence" value="ECO:0007669"/>
    <property type="project" value="InterPro"/>
</dbReference>
<dbReference type="InterPro" id="IPR014717">
    <property type="entry name" value="Transl_elong_EF1B/ribsomal_bS6"/>
</dbReference>
<keyword evidence="1" id="KW-0472">Membrane</keyword>
<dbReference type="OrthoDB" id="9802133at2"/>
<dbReference type="GO" id="GO:0043683">
    <property type="term" value="P:type IV pilus assembly"/>
    <property type="evidence" value="ECO:0007669"/>
    <property type="project" value="InterPro"/>
</dbReference>
<dbReference type="PANTHER" id="PTHR39555">
    <property type="entry name" value="FIMBRIAL ASSEMBLY PROTEIN PILO-LIKE PROTEIN-RELATED"/>
    <property type="match status" value="1"/>
</dbReference>
<keyword evidence="1" id="KW-0812">Transmembrane</keyword>
<dbReference type="KEGG" id="cser:CCO03_16180"/>
<feature type="transmembrane region" description="Helical" evidence="1">
    <location>
        <begin position="38"/>
        <end position="57"/>
    </location>
</feature>
<dbReference type="Gene3D" id="3.30.70.60">
    <property type="match status" value="1"/>
</dbReference>
<dbReference type="RefSeq" id="WP_087282708.1">
    <property type="nucleotide sequence ID" value="NZ_CP021455.1"/>
</dbReference>
<sequence>MAKVKKIKKPNIDLNRFANQFRNLDTSNPAAWPSAPKALLLTGLALLVLVALWFVWLKGVKEEWDAAIAQEATLKTQYTDKLRKAINLEALLKQREQVQQYVFLLEKQLPGKAEMDALLLDVNQAGVGRALKFELFKPGAEVARDYYVELPIAVRVNGKFHDMGEFMADIANLSRIVTLNNVAIEPNKDGDLVMNSLVKTFRYLTAEEQAEQAAKRKAEAAKAKKK</sequence>
<dbReference type="AlphaFoldDB" id="A0A1Y0ERE9"/>
<keyword evidence="1" id="KW-1133">Transmembrane helix</keyword>
<accession>A0A1Y0ERE9</accession>
<dbReference type="PIRSF" id="PIRSF016482">
    <property type="entry name" value="PilO"/>
    <property type="match status" value="1"/>
</dbReference>
<organism evidence="2 3">
    <name type="scientific">Comamonas serinivorans</name>
    <dbReference type="NCBI Taxonomy" id="1082851"/>
    <lineage>
        <taxon>Bacteria</taxon>
        <taxon>Pseudomonadati</taxon>
        <taxon>Pseudomonadota</taxon>
        <taxon>Betaproteobacteria</taxon>
        <taxon>Burkholderiales</taxon>
        <taxon>Comamonadaceae</taxon>
        <taxon>Comamonas</taxon>
    </lineage>
</organism>
<dbReference type="Proteomes" id="UP000196138">
    <property type="component" value="Chromosome"/>
</dbReference>
<dbReference type="InterPro" id="IPR007445">
    <property type="entry name" value="PilO"/>
</dbReference>
<protein>
    <submittedName>
        <fullName evidence="2">Pilus assembly protein PilO</fullName>
    </submittedName>
</protein>
<evidence type="ECO:0000256" key="1">
    <source>
        <dbReference type="SAM" id="Phobius"/>
    </source>
</evidence>
<proteinExistence type="predicted"/>
<evidence type="ECO:0000313" key="3">
    <source>
        <dbReference type="Proteomes" id="UP000196138"/>
    </source>
</evidence>
<dbReference type="Pfam" id="PF04350">
    <property type="entry name" value="PilO"/>
    <property type="match status" value="1"/>
</dbReference>
<reference evidence="2 3" key="1">
    <citation type="submission" date="2017-05" db="EMBL/GenBank/DDBJ databases">
        <authorList>
            <person name="Song R."/>
            <person name="Chenine A.L."/>
            <person name="Ruprecht R.M."/>
        </authorList>
    </citation>
    <scope>NUCLEOTIDE SEQUENCE [LARGE SCALE GENOMIC DNA]</scope>
    <source>
        <strain evidence="2 3">DSM 26136</strain>
    </source>
</reference>
<keyword evidence="3" id="KW-1185">Reference proteome</keyword>